<feature type="compositionally biased region" description="Basic residues" evidence="1">
    <location>
        <begin position="339"/>
        <end position="348"/>
    </location>
</feature>
<organism evidence="3 4">
    <name type="scientific">Svornostia abyssi</name>
    <dbReference type="NCBI Taxonomy" id="2898438"/>
    <lineage>
        <taxon>Bacteria</taxon>
        <taxon>Bacillati</taxon>
        <taxon>Actinomycetota</taxon>
        <taxon>Thermoleophilia</taxon>
        <taxon>Solirubrobacterales</taxon>
        <taxon>Baekduiaceae</taxon>
        <taxon>Svornostia</taxon>
    </lineage>
</organism>
<dbReference type="PANTHER" id="PTHR33055:SF13">
    <property type="entry name" value="TRANSPOSASE"/>
    <property type="match status" value="1"/>
</dbReference>
<dbReference type="InterPro" id="IPR047650">
    <property type="entry name" value="Transpos_IS110"/>
</dbReference>
<dbReference type="PANTHER" id="PTHR33055">
    <property type="entry name" value="TRANSPOSASE FOR INSERTION SEQUENCE ELEMENT IS1111A"/>
    <property type="match status" value="1"/>
</dbReference>
<dbReference type="InterPro" id="IPR002525">
    <property type="entry name" value="Transp_IS110-like_N"/>
</dbReference>
<sequence>MAGTMTWVGLDVHARSTHAAAIDAATGELSRIRFGAGLEAPVAWLSELPGPVSACYEAGPTGFGLYRAATAAGLDMRVIAPGKTPRGPSDRVKTDRKDAELLARLLLAGSLTTVVVPPVEVEAARDLMRAHDACRRDLMNARHRVSKMLLRHGRVYPKPTTWTVEHRRWLAAQQFDQPASELTFADLVAAVDGLAARKAALAERLSRLALDEQWWPTVARLRCFRGDRHPHRVRAAPRARRRLAPLLPRPAAQRVARADAVAEPVRRIIQTGRNHEDRIDAGPTVVGRIGVALRPRSADRDGPRPAPGRPARSRPADRQPRAAKAASRLHADAIARQAPQRRRRRGRARAGVLLLGSRHRRLTPRLTALPVGRPGRRAISGRHARISYGQHPLRGCHARS</sequence>
<evidence type="ECO:0000256" key="1">
    <source>
        <dbReference type="SAM" id="MobiDB-lite"/>
    </source>
</evidence>
<protein>
    <submittedName>
        <fullName evidence="3">Transposase</fullName>
    </submittedName>
</protein>
<evidence type="ECO:0000313" key="3">
    <source>
        <dbReference type="EMBL" id="UUY04042.1"/>
    </source>
</evidence>
<reference evidence="4" key="1">
    <citation type="submission" date="2021-11" db="EMBL/GenBank/DDBJ databases">
        <title>Cultivation dependent microbiological survey of springs from the worlds oldest radium mine currently devoted to the extraction of radon-saturated water.</title>
        <authorList>
            <person name="Kapinusova G."/>
            <person name="Smrhova T."/>
            <person name="Strejcek M."/>
            <person name="Suman J."/>
            <person name="Jani K."/>
            <person name="Pajer P."/>
            <person name="Uhlik O."/>
        </authorList>
    </citation>
    <scope>NUCLEOTIDE SEQUENCE [LARGE SCALE GENOMIC DNA]</scope>
    <source>
        <strain evidence="4">J379</strain>
    </source>
</reference>
<feature type="region of interest" description="Disordered" evidence="1">
    <location>
        <begin position="290"/>
        <end position="350"/>
    </location>
</feature>
<evidence type="ECO:0000313" key="4">
    <source>
        <dbReference type="Proteomes" id="UP001058860"/>
    </source>
</evidence>
<dbReference type="Pfam" id="PF01548">
    <property type="entry name" value="DEDD_Tnp_IS110"/>
    <property type="match status" value="1"/>
</dbReference>
<feature type="domain" description="Transposase IS110-like N-terminal" evidence="2">
    <location>
        <begin position="8"/>
        <end position="150"/>
    </location>
</feature>
<gene>
    <name evidence="3" type="ORF">LRS13_00485</name>
</gene>
<dbReference type="Proteomes" id="UP001058860">
    <property type="component" value="Chromosome"/>
</dbReference>
<name>A0ABY5PI40_9ACTN</name>
<accession>A0ABY5PI40</accession>
<keyword evidence="4" id="KW-1185">Reference proteome</keyword>
<proteinExistence type="predicted"/>
<evidence type="ECO:0000259" key="2">
    <source>
        <dbReference type="Pfam" id="PF01548"/>
    </source>
</evidence>
<dbReference type="EMBL" id="CP088295">
    <property type="protein sequence ID" value="UUY04042.1"/>
    <property type="molecule type" value="Genomic_DNA"/>
</dbReference>